<dbReference type="AlphaFoldDB" id="A0A158RV06"/>
<feature type="transmembrane region" description="Helical" evidence="1">
    <location>
        <begin position="12"/>
        <end position="30"/>
    </location>
</feature>
<dbReference type="Proteomes" id="UP000002210">
    <property type="component" value="Chromosome"/>
</dbReference>
<sequence length="73" mass="8402">MHQKDGIKMKKIISSFMGITAVFTFMFSSGNVTNTPKALARIILHSMFILEDNNREKTHNFEQKNPLLIFLCI</sequence>
<protein>
    <submittedName>
        <fullName evidence="2">Uncharacterized protein</fullName>
    </submittedName>
</protein>
<evidence type="ECO:0000256" key="1">
    <source>
        <dbReference type="SAM" id="Phobius"/>
    </source>
</evidence>
<evidence type="ECO:0000313" key="3">
    <source>
        <dbReference type="Proteomes" id="UP000002210"/>
    </source>
</evidence>
<keyword evidence="1" id="KW-0812">Transmembrane</keyword>
<keyword evidence="1" id="KW-0472">Membrane</keyword>
<organism evidence="2 3">
    <name type="scientific">Bacillus cereus (strain 03BB102)</name>
    <dbReference type="NCBI Taxonomy" id="572264"/>
    <lineage>
        <taxon>Bacteria</taxon>
        <taxon>Bacillati</taxon>
        <taxon>Bacillota</taxon>
        <taxon>Bacilli</taxon>
        <taxon>Bacillales</taxon>
        <taxon>Bacillaceae</taxon>
        <taxon>Bacillus</taxon>
        <taxon>Bacillus cereus group</taxon>
    </lineage>
</organism>
<proteinExistence type="predicted"/>
<keyword evidence="1" id="KW-1133">Transmembrane helix</keyword>
<accession>A0A158RV06</accession>
<evidence type="ECO:0000313" key="2">
    <source>
        <dbReference type="EMBL" id="ACO31231.1"/>
    </source>
</evidence>
<reference evidence="2 3" key="1">
    <citation type="submission" date="2009-02" db="EMBL/GenBank/DDBJ databases">
        <title>Genome sequence of Bacillus cereus 03BB102.</title>
        <authorList>
            <person name="Dodson R.J."/>
            <person name="Jackson P."/>
            <person name="Munk A.C."/>
            <person name="Brettin T."/>
            <person name="Bruce D."/>
            <person name="Detter C."/>
            <person name="Tapia R."/>
            <person name="Han C."/>
            <person name="Sutton G."/>
            <person name="Sims D."/>
        </authorList>
    </citation>
    <scope>NUCLEOTIDE SEQUENCE [LARGE SCALE GENOMIC DNA]</scope>
    <source>
        <strain evidence="2 3">03BB102</strain>
    </source>
</reference>
<dbReference type="EMBL" id="CP001407">
    <property type="protein sequence ID" value="ACO31231.1"/>
    <property type="molecule type" value="Genomic_DNA"/>
</dbReference>
<gene>
    <name evidence="2" type="ordered locus">BCA_3281</name>
</gene>
<dbReference type="KEGG" id="bcx:BCA_3281"/>
<name>A0A158RV06_BACC3</name>